<dbReference type="OrthoDB" id="8006115at2"/>
<evidence type="ECO:0000256" key="1">
    <source>
        <dbReference type="ARBA" id="ARBA00022723"/>
    </source>
</evidence>
<gene>
    <name evidence="5" type="ORF">DOO78_26740</name>
</gene>
<evidence type="ECO:0000313" key="5">
    <source>
        <dbReference type="EMBL" id="RAI54045.1"/>
    </source>
</evidence>
<protein>
    <recommendedName>
        <fullName evidence="4">HIRAN domain-containing protein</fullName>
    </recommendedName>
</protein>
<feature type="compositionally biased region" description="Gly residues" evidence="3">
    <location>
        <begin position="14"/>
        <end position="25"/>
    </location>
</feature>
<organism evidence="5 6">
    <name type="scientific">Roseicella frigidaeris</name>
    <dbReference type="NCBI Taxonomy" id="2230885"/>
    <lineage>
        <taxon>Bacteria</taxon>
        <taxon>Pseudomonadati</taxon>
        <taxon>Pseudomonadota</taxon>
        <taxon>Alphaproteobacteria</taxon>
        <taxon>Acetobacterales</taxon>
        <taxon>Roseomonadaceae</taxon>
        <taxon>Roseicella</taxon>
    </lineage>
</organism>
<keyword evidence="2" id="KW-0378">Hydrolase</keyword>
<dbReference type="RefSeq" id="WP_111472926.1">
    <property type="nucleotide sequence ID" value="NZ_QLIX01000072.1"/>
</dbReference>
<keyword evidence="1" id="KW-0479">Metal-binding</keyword>
<accession>A0A327LW16</accession>
<proteinExistence type="predicted"/>
<evidence type="ECO:0000256" key="2">
    <source>
        <dbReference type="ARBA" id="ARBA00022801"/>
    </source>
</evidence>
<comment type="caution">
    <text evidence="5">The sequence shown here is derived from an EMBL/GenBank/DDBJ whole genome shotgun (WGS) entry which is preliminary data.</text>
</comment>
<dbReference type="EMBL" id="QLIX01000072">
    <property type="protein sequence ID" value="RAI54045.1"/>
    <property type="molecule type" value="Genomic_DNA"/>
</dbReference>
<evidence type="ECO:0000313" key="6">
    <source>
        <dbReference type="Proteomes" id="UP000249065"/>
    </source>
</evidence>
<dbReference type="Pfam" id="PF08797">
    <property type="entry name" value="HIRAN"/>
    <property type="match status" value="1"/>
</dbReference>
<reference evidence="6" key="1">
    <citation type="submission" date="2018-06" db="EMBL/GenBank/DDBJ databases">
        <authorList>
            <person name="Khan S.A."/>
        </authorList>
    </citation>
    <scope>NUCLEOTIDE SEQUENCE [LARGE SCALE GENOMIC DNA]</scope>
    <source>
        <strain evidence="6">DB-1506</strain>
    </source>
</reference>
<keyword evidence="6" id="KW-1185">Reference proteome</keyword>
<sequence length="252" mass="26303">MPPNMVAAGQAGRQSGGWASGYGSGGRHHQGKGEAQDLTCKTFTSPRCPSKVGPPESSQTDRMPRRRDIARAFGALVASPLGLRPAASAGAGPSRAIAALPLGEIPVVGTKYHAAARLAAMLLPGQPLRLRRDAANRHDPNAIAVHTPEGEQLGWLPRGEARRIAPLLDAGGQIRAEVEGEAYEATPGNWRLSTRLSLLAEATPPPLGPAAAEQVAQLLRAPPLLAERFRGPDTGGRAVMLAGPCAGWQRTT</sequence>
<name>A0A327LW16_9PROT</name>
<dbReference type="AlphaFoldDB" id="A0A327LW16"/>
<dbReference type="GO" id="GO:0016818">
    <property type="term" value="F:hydrolase activity, acting on acid anhydrides, in phosphorus-containing anhydrides"/>
    <property type="evidence" value="ECO:0007669"/>
    <property type="project" value="InterPro"/>
</dbReference>
<evidence type="ECO:0000256" key="3">
    <source>
        <dbReference type="SAM" id="MobiDB-lite"/>
    </source>
</evidence>
<feature type="domain" description="HIRAN" evidence="4">
    <location>
        <begin position="102"/>
        <end position="206"/>
    </location>
</feature>
<dbReference type="SMART" id="SM00910">
    <property type="entry name" value="HIRAN"/>
    <property type="match status" value="1"/>
</dbReference>
<feature type="region of interest" description="Disordered" evidence="3">
    <location>
        <begin position="1"/>
        <end position="64"/>
    </location>
</feature>
<dbReference type="Gene3D" id="3.30.70.2330">
    <property type="match status" value="1"/>
</dbReference>
<dbReference type="GO" id="GO:0008270">
    <property type="term" value="F:zinc ion binding"/>
    <property type="evidence" value="ECO:0007669"/>
    <property type="project" value="InterPro"/>
</dbReference>
<evidence type="ECO:0000259" key="4">
    <source>
        <dbReference type="SMART" id="SM00910"/>
    </source>
</evidence>
<dbReference type="InterPro" id="IPR014905">
    <property type="entry name" value="HIRAN"/>
</dbReference>
<dbReference type="GO" id="GO:0003676">
    <property type="term" value="F:nucleic acid binding"/>
    <property type="evidence" value="ECO:0007669"/>
    <property type="project" value="InterPro"/>
</dbReference>
<dbReference type="Proteomes" id="UP000249065">
    <property type="component" value="Unassembled WGS sequence"/>
</dbReference>